<gene>
    <name evidence="4" type="ORF">CRYO30217_01725</name>
</gene>
<dbReference type="Gene3D" id="1.20.1260.10">
    <property type="match status" value="1"/>
</dbReference>
<dbReference type="PROSITE" id="PS00819">
    <property type="entry name" value="DPS_2"/>
    <property type="match status" value="1"/>
</dbReference>
<dbReference type="InterPro" id="IPR023188">
    <property type="entry name" value="DPS_DNA-bd_CS"/>
</dbReference>
<dbReference type="RefSeq" id="WP_258541913.1">
    <property type="nucleotide sequence ID" value="NZ_OU015584.1"/>
</dbReference>
<dbReference type="Proteomes" id="UP000683507">
    <property type="component" value="Chromosome"/>
</dbReference>
<organism evidence="4 5">
    <name type="scientific">Parvicella tangerina</name>
    <dbReference type="NCBI Taxonomy" id="2829795"/>
    <lineage>
        <taxon>Bacteria</taxon>
        <taxon>Pseudomonadati</taxon>
        <taxon>Bacteroidota</taxon>
        <taxon>Flavobacteriia</taxon>
        <taxon>Flavobacteriales</taxon>
        <taxon>Parvicellaceae</taxon>
        <taxon>Parvicella</taxon>
    </lineage>
</organism>
<dbReference type="GO" id="GO:0008199">
    <property type="term" value="F:ferric iron binding"/>
    <property type="evidence" value="ECO:0007669"/>
    <property type="project" value="InterPro"/>
</dbReference>
<dbReference type="SUPFAM" id="SSF47240">
    <property type="entry name" value="Ferritin-like"/>
    <property type="match status" value="1"/>
</dbReference>
<name>A0A916JMM5_9FLAO</name>
<evidence type="ECO:0000313" key="5">
    <source>
        <dbReference type="Proteomes" id="UP000683507"/>
    </source>
</evidence>
<dbReference type="PRINTS" id="PR01346">
    <property type="entry name" value="HELNAPAPROT"/>
</dbReference>
<dbReference type="KEGG" id="ptan:CRYO30217_01725"/>
<comment type="similarity">
    <text evidence="1 2">Belongs to the Dps family.</text>
</comment>
<dbReference type="PANTHER" id="PTHR42932">
    <property type="entry name" value="GENERAL STRESS PROTEIN 20U"/>
    <property type="match status" value="1"/>
</dbReference>
<evidence type="ECO:0000259" key="3">
    <source>
        <dbReference type="Pfam" id="PF00210"/>
    </source>
</evidence>
<evidence type="ECO:0000256" key="1">
    <source>
        <dbReference type="ARBA" id="ARBA00009497"/>
    </source>
</evidence>
<proteinExistence type="inferred from homology"/>
<dbReference type="Pfam" id="PF00210">
    <property type="entry name" value="Ferritin"/>
    <property type="match status" value="1"/>
</dbReference>
<dbReference type="AlphaFoldDB" id="A0A916JMM5"/>
<dbReference type="CDD" id="cd01043">
    <property type="entry name" value="DPS"/>
    <property type="match status" value="1"/>
</dbReference>
<keyword evidence="5" id="KW-1185">Reference proteome</keyword>
<reference evidence="4" key="1">
    <citation type="submission" date="2021-04" db="EMBL/GenBank/DDBJ databases">
        <authorList>
            <person name="Rodrigo-Torres L."/>
            <person name="Arahal R. D."/>
            <person name="Lucena T."/>
        </authorList>
    </citation>
    <scope>NUCLEOTIDE SEQUENCE</scope>
    <source>
        <strain evidence="4">AS29M-1</strain>
    </source>
</reference>
<dbReference type="InterPro" id="IPR009078">
    <property type="entry name" value="Ferritin-like_SF"/>
</dbReference>
<accession>A0A916JMM5</accession>
<dbReference type="GO" id="GO:0016722">
    <property type="term" value="F:oxidoreductase activity, acting on metal ions"/>
    <property type="evidence" value="ECO:0007669"/>
    <property type="project" value="InterPro"/>
</dbReference>
<dbReference type="EMBL" id="OU015584">
    <property type="protein sequence ID" value="CAG5081776.1"/>
    <property type="molecule type" value="Genomic_DNA"/>
</dbReference>
<dbReference type="InterPro" id="IPR008331">
    <property type="entry name" value="Ferritin_DPS_dom"/>
</dbReference>
<dbReference type="PIRSF" id="PIRSF005900">
    <property type="entry name" value="Dps"/>
    <property type="match status" value="1"/>
</dbReference>
<feature type="domain" description="Ferritin/DPS" evidence="3">
    <location>
        <begin position="26"/>
        <end position="162"/>
    </location>
</feature>
<evidence type="ECO:0000313" key="4">
    <source>
        <dbReference type="EMBL" id="CAG5081776.1"/>
    </source>
</evidence>
<evidence type="ECO:0000256" key="2">
    <source>
        <dbReference type="RuleBase" id="RU003875"/>
    </source>
</evidence>
<protein>
    <recommendedName>
        <fullName evidence="3">Ferritin/DPS domain-containing protein</fullName>
    </recommendedName>
</protein>
<sequence length="168" mass="19702">MKNIVKNKEPFKQLGFGKLETAEIVKKLNKTLATYQVFYHKLQKFHWNVVGSDFFDIHDLTEDLYRNAIEEIDDIAERIRVFGQSPTSSMYSYLNDSLIEEAEEEKSGEYMVYEIINDLQVLAETFLDAHEYCTKNGDIGTAHMISQMIKNLETYHWQLTAWSNRKFA</sequence>
<dbReference type="InterPro" id="IPR012347">
    <property type="entry name" value="Ferritin-like"/>
</dbReference>
<dbReference type="InterPro" id="IPR002177">
    <property type="entry name" value="DPS_DNA-bd"/>
</dbReference>
<dbReference type="PANTHER" id="PTHR42932:SF1">
    <property type="entry name" value="GENERAL STRESS PROTEIN 20U"/>
    <property type="match status" value="1"/>
</dbReference>